<comment type="caution">
    <text evidence="1">The sequence shown here is derived from an EMBL/GenBank/DDBJ whole genome shotgun (WGS) entry which is preliminary data.</text>
</comment>
<proteinExistence type="predicted"/>
<dbReference type="Proteomes" id="UP000196649">
    <property type="component" value="Unassembled WGS sequence"/>
</dbReference>
<sequence length="418" mass="47427">MNNDWDLLLQDQNKTNSEQEENSNYQKHLMYNQELLKLEQKRISQDYQHSFEGLQQAIADRNDLASNAYKLGKTAGNMEQLVQKYSGEFDSATGLEKKDFVFLFLATSLQVIRQYLLTGNVEWDKASRPNDKQAAGNHSYNRDLRGEGYYKTTVSEILSNPVPFDTQNNSASFGINMGGGKGHRYHTLGHDPIFGWIFGTANIATRTITLSNFVESYHIKYGVFGNGLRQNDYFSNRADTSKVLKYGLVEPFEHISNGILGASLFMEAKHLRSDVYSKQSLSIPFLSEINPQFAEKAGDYGIDFANFLSVSKQATYSLVINYIIAFIHRLMFNPDKDISEELYKVRTQKIISYSNIIASTSNVLFVAISSFCGVNNIKDLDIGGLIVTIGTVLRNSKVQEDIYQEFMQNKLYKEIMGY</sequence>
<gene>
    <name evidence="1" type="ORF">LKACC12383_00176</name>
</gene>
<dbReference type="EMBL" id="MXAL01000001">
    <property type="protein sequence ID" value="OWF34263.1"/>
    <property type="molecule type" value="Genomic_DNA"/>
</dbReference>
<evidence type="ECO:0000313" key="1">
    <source>
        <dbReference type="EMBL" id="OWF34263.1"/>
    </source>
</evidence>
<dbReference type="AlphaFoldDB" id="A0A210PCQ1"/>
<evidence type="ECO:0000313" key="2">
    <source>
        <dbReference type="Proteomes" id="UP000196649"/>
    </source>
</evidence>
<organism evidence="1 2">
    <name type="scientific">Companilactobacillus kimchii</name>
    <dbReference type="NCBI Taxonomy" id="2801452"/>
    <lineage>
        <taxon>Bacteria</taxon>
        <taxon>Bacillati</taxon>
        <taxon>Bacillota</taxon>
        <taxon>Bacilli</taxon>
        <taxon>Lactobacillales</taxon>
        <taxon>Lactobacillaceae</taxon>
        <taxon>Companilactobacillus</taxon>
    </lineage>
</organism>
<dbReference type="RefSeq" id="WP_054642215.1">
    <property type="nucleotide sequence ID" value="NZ_LNUB01000004.1"/>
</dbReference>
<protein>
    <submittedName>
        <fullName evidence="1">Uncharacterized protein</fullName>
    </submittedName>
</protein>
<reference evidence="1 2" key="1">
    <citation type="submission" date="2017-03" db="EMBL/GenBank/DDBJ databases">
        <title>Genome sequence of Lactobacillus kimchii KACC 12383.</title>
        <authorList>
            <person name="Chun J."/>
        </authorList>
    </citation>
    <scope>NUCLEOTIDE SEQUENCE [LARGE SCALE GENOMIC DNA]</scope>
    <source>
        <strain evidence="1 2">KACC 12383</strain>
    </source>
</reference>
<accession>A0A210PCQ1</accession>
<name>A0A210PCQ1_9LACO</name>